<dbReference type="Proteomes" id="UP000467240">
    <property type="component" value="Unassembled WGS sequence"/>
</dbReference>
<dbReference type="AlphaFoldDB" id="A0A7J5BPT3"/>
<accession>A0A7J5BPT3</accession>
<dbReference type="RefSeq" id="WP_158041085.1">
    <property type="nucleotide sequence ID" value="NZ_JACCFV010000001.1"/>
</dbReference>
<reference evidence="1 2" key="1">
    <citation type="submission" date="2019-09" db="EMBL/GenBank/DDBJ databases">
        <title>Phylogeny of genus Pseudoclavibacter and closely related genus.</title>
        <authorList>
            <person name="Li Y."/>
        </authorList>
    </citation>
    <scope>NUCLEOTIDE SEQUENCE [LARGE SCALE GENOMIC DNA]</scope>
    <source>
        <strain evidence="1 2">DSM 23821</strain>
    </source>
</reference>
<sequence>MAAPTDRRLQRLAIKADRLADRRDLPGAVRVWRKGLERIVEVGEFASAPGFHARLGDALFRLGDHRGALEHMNAVLMLGVLDDAHVWMRLGQAALELGDEAGAGDGLMSGFLLEGPGLFADEDPKYLRFLASRVDL</sequence>
<dbReference type="EMBL" id="WBJZ01000015">
    <property type="protein sequence ID" value="KAB1655320.1"/>
    <property type="molecule type" value="Genomic_DNA"/>
</dbReference>
<evidence type="ECO:0008006" key="3">
    <source>
        <dbReference type="Google" id="ProtNLM"/>
    </source>
</evidence>
<dbReference type="Gene3D" id="1.25.40.10">
    <property type="entry name" value="Tetratricopeptide repeat domain"/>
    <property type="match status" value="1"/>
</dbReference>
<evidence type="ECO:0000313" key="1">
    <source>
        <dbReference type="EMBL" id="KAB1655320.1"/>
    </source>
</evidence>
<protein>
    <recommendedName>
        <fullName evidence="3">Tetratricopeptide repeat protein</fullName>
    </recommendedName>
</protein>
<proteinExistence type="predicted"/>
<name>A0A7J5BPT3_9MICO</name>
<keyword evidence="2" id="KW-1185">Reference proteome</keyword>
<evidence type="ECO:0000313" key="2">
    <source>
        <dbReference type="Proteomes" id="UP000467240"/>
    </source>
</evidence>
<organism evidence="1 2">
    <name type="scientific">Pseudoclavibacter chungangensis</name>
    <dbReference type="NCBI Taxonomy" id="587635"/>
    <lineage>
        <taxon>Bacteria</taxon>
        <taxon>Bacillati</taxon>
        <taxon>Actinomycetota</taxon>
        <taxon>Actinomycetes</taxon>
        <taxon>Micrococcales</taxon>
        <taxon>Microbacteriaceae</taxon>
        <taxon>Pseudoclavibacter</taxon>
    </lineage>
</organism>
<dbReference type="OrthoDB" id="1551390at2"/>
<gene>
    <name evidence="1" type="ORF">F8O01_11875</name>
</gene>
<comment type="caution">
    <text evidence="1">The sequence shown here is derived from an EMBL/GenBank/DDBJ whole genome shotgun (WGS) entry which is preliminary data.</text>
</comment>
<dbReference type="InterPro" id="IPR011990">
    <property type="entry name" value="TPR-like_helical_dom_sf"/>
</dbReference>
<dbReference type="SUPFAM" id="SSF48452">
    <property type="entry name" value="TPR-like"/>
    <property type="match status" value="1"/>
</dbReference>